<dbReference type="Proteomes" id="UP001310248">
    <property type="component" value="Unassembled WGS sequence"/>
</dbReference>
<evidence type="ECO:0000313" key="2">
    <source>
        <dbReference type="Proteomes" id="UP001310248"/>
    </source>
</evidence>
<evidence type="ECO:0000313" key="1">
    <source>
        <dbReference type="EMBL" id="MEE1673462.1"/>
    </source>
</evidence>
<protein>
    <recommendedName>
        <fullName evidence="3">DUF3019 domain-containing protein</fullName>
    </recommendedName>
</protein>
<reference evidence="2" key="1">
    <citation type="submission" date="2023-07" db="EMBL/GenBank/DDBJ databases">
        <title>Draft genome sequence of Agarivorans aestuarii strain ZMCS4, a CAZymes producing bacteria isolated from the marine brown algae Clodostephus spongiosus.</title>
        <authorList>
            <person name="Lorente B."/>
            <person name="Cabral C."/>
            <person name="Frias J."/>
            <person name="Faria J."/>
            <person name="Toubarro D."/>
        </authorList>
    </citation>
    <scope>NUCLEOTIDE SEQUENCE [LARGE SCALE GENOMIC DNA]</scope>
    <source>
        <strain evidence="2">ZMCS4</strain>
    </source>
</reference>
<reference evidence="1 2" key="2">
    <citation type="submission" date="2023-12" db="EMBL/GenBank/DDBJ databases">
        <authorList>
            <consortium name="Cladostephus spongiosus"/>
            <person name="Lorente B."/>
            <person name="Cabral C."/>
            <person name="Frias J."/>
            <person name="Faria J."/>
            <person name="Toubarro D."/>
        </authorList>
    </citation>
    <scope>NUCLEOTIDE SEQUENCE [LARGE SCALE GENOMIC DNA]</scope>
    <source>
        <strain evidence="1 2">ZMCS4</strain>
    </source>
</reference>
<keyword evidence="2" id="KW-1185">Reference proteome</keyword>
<accession>A0ABU7G224</accession>
<organism evidence="1 2">
    <name type="scientific">Agarivorans aestuarii</name>
    <dbReference type="NCBI Taxonomy" id="1563703"/>
    <lineage>
        <taxon>Bacteria</taxon>
        <taxon>Pseudomonadati</taxon>
        <taxon>Pseudomonadota</taxon>
        <taxon>Gammaproteobacteria</taxon>
        <taxon>Alteromonadales</taxon>
        <taxon>Alteromonadaceae</taxon>
        <taxon>Agarivorans</taxon>
    </lineage>
</organism>
<name>A0ABU7G224_9ALTE</name>
<proteinExistence type="predicted"/>
<comment type="caution">
    <text evidence="1">The sequence shown here is derived from an EMBL/GenBank/DDBJ whole genome shotgun (WGS) entry which is preliminary data.</text>
</comment>
<sequence length="128" mass="14775">MKIVFKTLLLWLACIGFVLAKPNLGGFKPEQVCQAAIASLQGVDLKKVDNYRSDQPLMQMRVRHNGQSTSFYCQLEGDQALWRRAQDSRWQTTTTVRFHYNSSGKQLIIKHYLAAAQLAEYRYRGEDF</sequence>
<dbReference type="EMBL" id="JAYDYW010000005">
    <property type="protein sequence ID" value="MEE1673462.1"/>
    <property type="molecule type" value="Genomic_DNA"/>
</dbReference>
<evidence type="ECO:0008006" key="3">
    <source>
        <dbReference type="Google" id="ProtNLM"/>
    </source>
</evidence>
<gene>
    <name evidence="1" type="ORF">SNR37_002885</name>
</gene>
<dbReference type="RefSeq" id="WP_329774761.1">
    <property type="nucleotide sequence ID" value="NZ_JAYDYW010000005.1"/>
</dbReference>